<keyword evidence="1" id="KW-0175">Coiled coil</keyword>
<evidence type="ECO:0000256" key="2">
    <source>
        <dbReference type="SAM" id="MobiDB-lite"/>
    </source>
</evidence>
<dbReference type="SUPFAM" id="SSF57959">
    <property type="entry name" value="Leucine zipper domain"/>
    <property type="match status" value="1"/>
</dbReference>
<dbReference type="GO" id="GO:0006351">
    <property type="term" value="P:DNA-templated transcription"/>
    <property type="evidence" value="ECO:0007669"/>
    <property type="project" value="InterPro"/>
</dbReference>
<dbReference type="EMBL" id="MCFE01000774">
    <property type="protein sequence ID" value="ORX79618.1"/>
    <property type="molecule type" value="Genomic_DNA"/>
</dbReference>
<dbReference type="InParanoid" id="A0A1Y1X1X0"/>
<dbReference type="InterPro" id="IPR031106">
    <property type="entry name" value="C/EBP"/>
</dbReference>
<evidence type="ECO:0000313" key="4">
    <source>
        <dbReference type="EMBL" id="ORX79618.1"/>
    </source>
</evidence>
<keyword evidence="5" id="KW-1185">Reference proteome</keyword>
<dbReference type="CDD" id="cd12193">
    <property type="entry name" value="bZIP_GCN4"/>
    <property type="match status" value="1"/>
</dbReference>
<organism evidence="4 5">
    <name type="scientific">Basidiobolus meristosporus CBS 931.73</name>
    <dbReference type="NCBI Taxonomy" id="1314790"/>
    <lineage>
        <taxon>Eukaryota</taxon>
        <taxon>Fungi</taxon>
        <taxon>Fungi incertae sedis</taxon>
        <taxon>Zoopagomycota</taxon>
        <taxon>Entomophthoromycotina</taxon>
        <taxon>Basidiobolomycetes</taxon>
        <taxon>Basidiobolales</taxon>
        <taxon>Basidiobolaceae</taxon>
        <taxon>Basidiobolus</taxon>
    </lineage>
</organism>
<protein>
    <recommendedName>
        <fullName evidence="3">BZIP domain-containing protein</fullName>
    </recommendedName>
</protein>
<dbReference type="PANTHER" id="PTHR23334">
    <property type="entry name" value="CCAAT/ENHANCER BINDING PROTEIN"/>
    <property type="match status" value="1"/>
</dbReference>
<comment type="caution">
    <text evidence="4">The sequence shown here is derived from an EMBL/GenBank/DDBJ whole genome shotgun (WGS) entry which is preliminary data.</text>
</comment>
<feature type="compositionally biased region" description="Basic residues" evidence="2">
    <location>
        <begin position="15"/>
        <end position="25"/>
    </location>
</feature>
<evidence type="ECO:0000313" key="5">
    <source>
        <dbReference type="Proteomes" id="UP000193498"/>
    </source>
</evidence>
<dbReference type="Gene3D" id="3.30.160.60">
    <property type="entry name" value="Classic Zinc Finger"/>
    <property type="match status" value="1"/>
</dbReference>
<dbReference type="Proteomes" id="UP000193498">
    <property type="component" value="Unassembled WGS sequence"/>
</dbReference>
<dbReference type="AlphaFoldDB" id="A0A1Y1X1X0"/>
<feature type="domain" description="BZIP" evidence="3">
    <location>
        <begin position="208"/>
        <end position="254"/>
    </location>
</feature>
<dbReference type="PANTHER" id="PTHR23334:SF20">
    <property type="entry name" value="BASIC LEUCINE ZIPPER 24"/>
    <property type="match status" value="1"/>
</dbReference>
<dbReference type="InterPro" id="IPR046347">
    <property type="entry name" value="bZIP_sf"/>
</dbReference>
<dbReference type="GO" id="GO:0000978">
    <property type="term" value="F:RNA polymerase II cis-regulatory region sequence-specific DNA binding"/>
    <property type="evidence" value="ECO:0007669"/>
    <property type="project" value="TreeGrafter"/>
</dbReference>
<gene>
    <name evidence="4" type="ORF">K493DRAFT_321025</name>
</gene>
<reference evidence="4 5" key="1">
    <citation type="submission" date="2016-07" db="EMBL/GenBank/DDBJ databases">
        <title>Pervasive Adenine N6-methylation of Active Genes in Fungi.</title>
        <authorList>
            <consortium name="DOE Joint Genome Institute"/>
            <person name="Mondo S.J."/>
            <person name="Dannebaum R.O."/>
            <person name="Kuo R.C."/>
            <person name="Labutti K."/>
            <person name="Haridas S."/>
            <person name="Kuo A."/>
            <person name="Salamov A."/>
            <person name="Ahrendt S.R."/>
            <person name="Lipzen A."/>
            <person name="Sullivan W."/>
            <person name="Andreopoulos W.B."/>
            <person name="Clum A."/>
            <person name="Lindquist E."/>
            <person name="Daum C."/>
            <person name="Ramamoorthy G.K."/>
            <person name="Gryganskyi A."/>
            <person name="Culley D."/>
            <person name="Magnuson J.K."/>
            <person name="James T.Y."/>
            <person name="O'Malley M.A."/>
            <person name="Stajich J.E."/>
            <person name="Spatafora J.W."/>
            <person name="Visel A."/>
            <person name="Grigoriev I.V."/>
        </authorList>
    </citation>
    <scope>NUCLEOTIDE SEQUENCE [LARGE SCALE GENOMIC DNA]</scope>
    <source>
        <strain evidence="4 5">CBS 931.73</strain>
    </source>
</reference>
<evidence type="ECO:0000256" key="1">
    <source>
        <dbReference type="SAM" id="Coils"/>
    </source>
</evidence>
<feature type="region of interest" description="Disordered" evidence="2">
    <location>
        <begin position="1"/>
        <end position="41"/>
    </location>
</feature>
<feature type="compositionally biased region" description="Low complexity" evidence="2">
    <location>
        <begin position="176"/>
        <end position="186"/>
    </location>
</feature>
<dbReference type="SMART" id="SM00338">
    <property type="entry name" value="BRLZ"/>
    <property type="match status" value="1"/>
</dbReference>
<dbReference type="PROSITE" id="PS50217">
    <property type="entry name" value="BZIP"/>
    <property type="match status" value="1"/>
</dbReference>
<dbReference type="InterPro" id="IPR004827">
    <property type="entry name" value="bZIP"/>
</dbReference>
<proteinExistence type="predicted"/>
<evidence type="ECO:0000259" key="3">
    <source>
        <dbReference type="PROSITE" id="PS50217"/>
    </source>
</evidence>
<sequence length="286" mass="31426">MPPATPSQMVFRKPSMLKKRPRAPQHHPDLSPLPQDFTGVPLLPPNSSPLFDSWASEFQAIPDAPSPIGDFSLQSPVPGNLPHNGMHVLDTPLFDQHVLSSLQSPLALGALNFFPDLHSNPAGNPDSLLGRQQTHSHDIISFAANSPETHSTSVNSPGQQTQAIHVKSESNGMSNSPTSTTSSPTSSKRKDTVDTSGDEQKLDPMALKRKKNTDAARRSRLRKVQKMETLEKRVSDLEADNSKLQMKLAVLESEKTNSQSKEVEYSLRIKSLENQLAEAHRALTRR</sequence>
<dbReference type="PROSITE" id="PS00036">
    <property type="entry name" value="BZIP_BASIC"/>
    <property type="match status" value="1"/>
</dbReference>
<feature type="compositionally biased region" description="Basic and acidic residues" evidence="2">
    <location>
        <begin position="188"/>
        <end position="202"/>
    </location>
</feature>
<dbReference type="GO" id="GO:0000981">
    <property type="term" value="F:DNA-binding transcription factor activity, RNA polymerase II-specific"/>
    <property type="evidence" value="ECO:0007669"/>
    <property type="project" value="TreeGrafter"/>
</dbReference>
<feature type="compositionally biased region" description="Polar residues" evidence="2">
    <location>
        <begin position="147"/>
        <end position="175"/>
    </location>
</feature>
<name>A0A1Y1X1X0_9FUNG</name>
<accession>A0A1Y1X1X0</accession>
<feature type="coiled-coil region" evidence="1">
    <location>
        <begin position="220"/>
        <end position="282"/>
    </location>
</feature>
<dbReference type="Pfam" id="PF07716">
    <property type="entry name" value="bZIP_2"/>
    <property type="match status" value="1"/>
</dbReference>
<feature type="region of interest" description="Disordered" evidence="2">
    <location>
        <begin position="147"/>
        <end position="219"/>
    </location>
</feature>
<dbReference type="STRING" id="1314790.A0A1Y1X1X0"/>
<dbReference type="OrthoDB" id="2257100at2759"/>